<dbReference type="GO" id="GO:0000127">
    <property type="term" value="C:transcription factor TFIIIC complex"/>
    <property type="evidence" value="ECO:0007669"/>
    <property type="project" value="InterPro"/>
</dbReference>
<evidence type="ECO:0000313" key="3">
    <source>
        <dbReference type="EMBL" id="CAE6350209.1"/>
    </source>
</evidence>
<dbReference type="AlphaFoldDB" id="A0A8H2W9C6"/>
<dbReference type="InterPro" id="IPR015943">
    <property type="entry name" value="WD40/YVTN_repeat-like_dom_sf"/>
</dbReference>
<dbReference type="InterPro" id="IPR011047">
    <property type="entry name" value="Quinoprotein_ADH-like_sf"/>
</dbReference>
<protein>
    <recommendedName>
        <fullName evidence="5">Transcription factor IIIC 90kDa subunit N-terminal domain-containing protein</fullName>
    </recommendedName>
</protein>
<evidence type="ECO:0008006" key="5">
    <source>
        <dbReference type="Google" id="ProtNLM"/>
    </source>
</evidence>
<dbReference type="InterPro" id="IPR024764">
    <property type="entry name" value="TFIIIC_Znf"/>
</dbReference>
<dbReference type="InterPro" id="IPR024761">
    <property type="entry name" value="TFIIIC_delta_N"/>
</dbReference>
<dbReference type="GO" id="GO:0004402">
    <property type="term" value="F:histone acetyltransferase activity"/>
    <property type="evidence" value="ECO:0007669"/>
    <property type="project" value="InterPro"/>
</dbReference>
<gene>
    <name evidence="3" type="ORF">RDB_LOCUS10354</name>
</gene>
<dbReference type="PANTHER" id="PTHR15496">
    <property type="entry name" value="GENERAL TRANSCRIPTION FACTOR 3C POLYPEPTIDE 4 FAMILY"/>
    <property type="match status" value="1"/>
</dbReference>
<name>A0A8H2W9C6_9AGAM</name>
<dbReference type="Pfam" id="PF12657">
    <property type="entry name" value="TFIIIC_delta"/>
    <property type="match status" value="1"/>
</dbReference>
<dbReference type="SUPFAM" id="SSF50998">
    <property type="entry name" value="Quinoprotein alcohol dehydrogenase-like"/>
    <property type="match status" value="1"/>
</dbReference>
<comment type="caution">
    <text evidence="3">The sequence shown here is derived from an EMBL/GenBank/DDBJ whole genome shotgun (WGS) entry which is preliminary data.</text>
</comment>
<proteinExistence type="predicted"/>
<feature type="domain" description="Transcription factor IIIC 90kDa subunit N-terminal" evidence="1">
    <location>
        <begin position="24"/>
        <end position="319"/>
    </location>
</feature>
<dbReference type="Gene3D" id="2.130.10.10">
    <property type="entry name" value="YVTN repeat-like/Quinoprotein amine dehydrogenase"/>
    <property type="match status" value="1"/>
</dbReference>
<dbReference type="EMBL" id="CAJMWS010000054">
    <property type="protein sequence ID" value="CAE6350209.1"/>
    <property type="molecule type" value="Genomic_DNA"/>
</dbReference>
<dbReference type="InterPro" id="IPR044230">
    <property type="entry name" value="GTF3C4"/>
</dbReference>
<feature type="domain" description="Transcription factor IIIC putative zinc-finger" evidence="2">
    <location>
        <begin position="660"/>
        <end position="734"/>
    </location>
</feature>
<dbReference type="PANTHER" id="PTHR15496:SF2">
    <property type="entry name" value="GENERAL TRANSCRIPTION FACTOR 3C POLYPEPTIDE 4"/>
    <property type="match status" value="1"/>
</dbReference>
<evidence type="ECO:0000259" key="2">
    <source>
        <dbReference type="Pfam" id="PF12660"/>
    </source>
</evidence>
<sequence>MSLISSLLLDDSPLSASTDVLQYSADGQIAIVTRGAIYIVTPSFYTSSINRSISQSDHIGWSKTAIHDIGTTKAWSDGRTEWSTLSLATEENVWQAVSWSPSGLNQLGGCLLASLTNNLQLTIWAPIKNPLTGEWTKVADITGDQITSYGGDDEITTEGLQKCQSCSIAWSHSLHRGETLSTIFHCYSLLAVGARSGDVSFFRWDLNPGAARCCFTFKVSDAWITRLAWSKWKSENKTGSFQFAEAYLACGLSDGSVWVLNVRQGSNKREQYSVVGSTLVVEPDSRSITAMAFLESLLAVAKPGFITLCTLPVLSGNGMAEDPSLHIVMLSSPRTSLASSAVSACVGLQYVPSNDSMVVILAEGSTIVITGISQKACLREQGEHGISTYGLSKAVRRVTGVAENRPLERSEYARIFGIQFMGTENYVIWAQEVLQSYDLSFRIQATFKTRVCLVRLWQPSEDTNTRLASSLSVALSNHNIVASYSPEVILKQITLELLEDSSVVSAATRLLPVLSPEWGLVNLNQFADEGCISSTTGDPFTSQTRLKLSLVQLLVNRDGFPENLTVELRSLQRALVQTAAAIRIQAVVEQILESPESDTFENTGILRFIHASQFCLIPGSVSQRFHNMRKQGQDYIQRHKPNLKYSSNDGGGALDLPRAADLGETCPACQQIVLFQNLAQARCQTGHVWERCVTSFRLLAALGSLTCSGCGRKSLDYSPQILAEPGTHCVMCGNRYFRAI</sequence>
<evidence type="ECO:0000259" key="1">
    <source>
        <dbReference type="Pfam" id="PF12657"/>
    </source>
</evidence>
<accession>A0A8H2W9C6</accession>
<evidence type="ECO:0000313" key="4">
    <source>
        <dbReference type="Proteomes" id="UP000663846"/>
    </source>
</evidence>
<dbReference type="GO" id="GO:0006384">
    <property type="term" value="P:transcription initiation at RNA polymerase III promoter"/>
    <property type="evidence" value="ECO:0007669"/>
    <property type="project" value="InterPro"/>
</dbReference>
<organism evidence="3 4">
    <name type="scientific">Rhizoctonia solani</name>
    <dbReference type="NCBI Taxonomy" id="456999"/>
    <lineage>
        <taxon>Eukaryota</taxon>
        <taxon>Fungi</taxon>
        <taxon>Dikarya</taxon>
        <taxon>Basidiomycota</taxon>
        <taxon>Agaricomycotina</taxon>
        <taxon>Agaricomycetes</taxon>
        <taxon>Cantharellales</taxon>
        <taxon>Ceratobasidiaceae</taxon>
        <taxon>Rhizoctonia</taxon>
    </lineage>
</organism>
<dbReference type="Pfam" id="PF12660">
    <property type="entry name" value="zf-TFIIIC"/>
    <property type="match status" value="1"/>
</dbReference>
<dbReference type="SUPFAM" id="SSF101908">
    <property type="entry name" value="Putative isomerase YbhE"/>
    <property type="match status" value="1"/>
</dbReference>
<dbReference type="Proteomes" id="UP000663846">
    <property type="component" value="Unassembled WGS sequence"/>
</dbReference>
<reference evidence="3" key="1">
    <citation type="submission" date="2021-01" db="EMBL/GenBank/DDBJ databases">
        <authorList>
            <person name="Kaushik A."/>
        </authorList>
    </citation>
    <scope>NUCLEOTIDE SEQUENCE</scope>
    <source>
        <strain evidence="3">AG1-1C</strain>
    </source>
</reference>